<evidence type="ECO:0000256" key="1">
    <source>
        <dbReference type="ARBA" id="ARBA00023015"/>
    </source>
</evidence>
<dbReference type="SUPFAM" id="SSF46785">
    <property type="entry name" value="Winged helix' DNA-binding domain"/>
    <property type="match status" value="1"/>
</dbReference>
<evidence type="ECO:0000313" key="9">
    <source>
        <dbReference type="Proteomes" id="UP000809440"/>
    </source>
</evidence>
<feature type="domain" description="HTH iclR-type" evidence="4">
    <location>
        <begin position="13"/>
        <end position="75"/>
    </location>
</feature>
<dbReference type="SMART" id="SM00346">
    <property type="entry name" value="HTH_ICLR"/>
    <property type="match status" value="1"/>
</dbReference>
<comment type="caution">
    <text evidence="6">The sequence shown here is derived from an EMBL/GenBank/DDBJ whole genome shotgun (WGS) entry which is preliminary data.</text>
</comment>
<keyword evidence="9" id="KW-1185">Reference proteome</keyword>
<dbReference type="InterPro" id="IPR036390">
    <property type="entry name" value="WH_DNA-bd_sf"/>
</dbReference>
<dbReference type="EMBL" id="JAFBXE010000004">
    <property type="protein sequence ID" value="MBM2412177.1"/>
    <property type="molecule type" value="Genomic_DNA"/>
</dbReference>
<dbReference type="Gene3D" id="3.30.450.40">
    <property type="match status" value="1"/>
</dbReference>
<keyword evidence="1" id="KW-0805">Transcription regulation</keyword>
<dbReference type="GO" id="GO:0045892">
    <property type="term" value="P:negative regulation of DNA-templated transcription"/>
    <property type="evidence" value="ECO:0007669"/>
    <property type="project" value="TreeGrafter"/>
</dbReference>
<dbReference type="Proteomes" id="UP000755667">
    <property type="component" value="Unassembled WGS sequence"/>
</dbReference>
<protein>
    <submittedName>
        <fullName evidence="6">IclR family transcriptional regulator</fullName>
    </submittedName>
</protein>
<dbReference type="GO" id="GO:0003700">
    <property type="term" value="F:DNA-binding transcription factor activity"/>
    <property type="evidence" value="ECO:0007669"/>
    <property type="project" value="TreeGrafter"/>
</dbReference>
<evidence type="ECO:0000313" key="8">
    <source>
        <dbReference type="Proteomes" id="UP000755667"/>
    </source>
</evidence>
<name>A0A9Q2PAC3_9RHOB</name>
<dbReference type="Proteomes" id="UP000809440">
    <property type="component" value="Unassembled WGS sequence"/>
</dbReference>
<evidence type="ECO:0000256" key="3">
    <source>
        <dbReference type="ARBA" id="ARBA00023163"/>
    </source>
</evidence>
<dbReference type="InterPro" id="IPR014757">
    <property type="entry name" value="Tscrpt_reg_IclR_C"/>
</dbReference>
<dbReference type="EMBL" id="JAFBXF010000004">
    <property type="protein sequence ID" value="MBM2416845.1"/>
    <property type="molecule type" value="Genomic_DNA"/>
</dbReference>
<dbReference type="PROSITE" id="PS51077">
    <property type="entry name" value="HTH_ICLR"/>
    <property type="match status" value="1"/>
</dbReference>
<evidence type="ECO:0000259" key="4">
    <source>
        <dbReference type="PROSITE" id="PS51077"/>
    </source>
</evidence>
<sequence length="259" mass="28676">MPDASASETKGQIPTNLRLLLILEEVARAGVPVAPSTLSETLGLPKPTIHRLLATAEEEGFLQRDIDGRSYGPGRRLRKLSGNTLSSQRLRTERLVIMQALASEVGETCNLAAPGRYGMVYLDRVETHWPLRIQLPVGTQVPFHCTASGKMYLSSLRLDKLKRVLSWLQLDPSTDKSITDVDGLMDELAVTRTRGFSTDNEEFMDDMVAIAVPIQDTEGRLLTTLSIHAPRQRYNLDALIGMVPHVQKAAKRLETLGHL</sequence>
<accession>A0A9Q2PAC3</accession>
<dbReference type="PANTHER" id="PTHR30136">
    <property type="entry name" value="HELIX-TURN-HELIX TRANSCRIPTIONAL REGULATOR, ICLR FAMILY"/>
    <property type="match status" value="1"/>
</dbReference>
<organism evidence="6 8">
    <name type="scientific">Marivita cryptomonadis</name>
    <dbReference type="NCBI Taxonomy" id="505252"/>
    <lineage>
        <taxon>Bacteria</taxon>
        <taxon>Pseudomonadati</taxon>
        <taxon>Pseudomonadota</taxon>
        <taxon>Alphaproteobacteria</taxon>
        <taxon>Rhodobacterales</taxon>
        <taxon>Roseobacteraceae</taxon>
        <taxon>Marivita</taxon>
    </lineage>
</organism>
<dbReference type="InterPro" id="IPR036388">
    <property type="entry name" value="WH-like_DNA-bd_sf"/>
</dbReference>
<gene>
    <name evidence="6" type="ORF">JQX41_07690</name>
    <name evidence="7" type="ORF">JQX48_07695</name>
</gene>
<feature type="domain" description="IclR-ED" evidence="5">
    <location>
        <begin position="76"/>
        <end position="259"/>
    </location>
</feature>
<reference evidence="6 9" key="1">
    <citation type="submission" date="2021-01" db="EMBL/GenBank/DDBJ databases">
        <title>Diatom-associated Roseobacters Show Island Model of Population Structure.</title>
        <authorList>
            <person name="Qu L."/>
            <person name="Feng X."/>
            <person name="Chen Y."/>
            <person name="Li L."/>
            <person name="Wang X."/>
            <person name="Hu Z."/>
            <person name="Wang H."/>
            <person name="Luo H."/>
        </authorList>
    </citation>
    <scope>NUCLEOTIDE SEQUENCE</scope>
    <source>
        <strain evidence="7 9">CC28-63</strain>
        <strain evidence="6">CC28-69</strain>
    </source>
</reference>
<evidence type="ECO:0000256" key="2">
    <source>
        <dbReference type="ARBA" id="ARBA00023125"/>
    </source>
</evidence>
<dbReference type="AlphaFoldDB" id="A0A9Q2PAC3"/>
<evidence type="ECO:0000259" key="5">
    <source>
        <dbReference type="PROSITE" id="PS51078"/>
    </source>
</evidence>
<dbReference type="SUPFAM" id="SSF55781">
    <property type="entry name" value="GAF domain-like"/>
    <property type="match status" value="1"/>
</dbReference>
<dbReference type="InterPro" id="IPR005471">
    <property type="entry name" value="Tscrpt_reg_IclR_N"/>
</dbReference>
<dbReference type="OrthoDB" id="6057486at2"/>
<proteinExistence type="predicted"/>
<dbReference type="RefSeq" id="WP_085629006.1">
    <property type="nucleotide sequence ID" value="NZ_JAFBWU010000004.1"/>
</dbReference>
<dbReference type="InterPro" id="IPR050707">
    <property type="entry name" value="HTH_MetabolicPath_Reg"/>
</dbReference>
<dbReference type="GO" id="GO:0003677">
    <property type="term" value="F:DNA binding"/>
    <property type="evidence" value="ECO:0007669"/>
    <property type="project" value="UniProtKB-KW"/>
</dbReference>
<dbReference type="Gene3D" id="1.10.10.10">
    <property type="entry name" value="Winged helix-like DNA-binding domain superfamily/Winged helix DNA-binding domain"/>
    <property type="match status" value="1"/>
</dbReference>
<dbReference type="GeneID" id="62640732"/>
<evidence type="ECO:0000313" key="6">
    <source>
        <dbReference type="EMBL" id="MBM2412177.1"/>
    </source>
</evidence>
<keyword evidence="3" id="KW-0804">Transcription</keyword>
<keyword evidence="2" id="KW-0238">DNA-binding</keyword>
<dbReference type="Pfam" id="PF09339">
    <property type="entry name" value="HTH_IclR"/>
    <property type="match status" value="1"/>
</dbReference>
<dbReference type="PANTHER" id="PTHR30136:SF24">
    <property type="entry name" value="HTH-TYPE TRANSCRIPTIONAL REPRESSOR ALLR"/>
    <property type="match status" value="1"/>
</dbReference>
<dbReference type="Pfam" id="PF01614">
    <property type="entry name" value="IclR_C"/>
    <property type="match status" value="1"/>
</dbReference>
<dbReference type="InterPro" id="IPR029016">
    <property type="entry name" value="GAF-like_dom_sf"/>
</dbReference>
<evidence type="ECO:0000313" key="7">
    <source>
        <dbReference type="EMBL" id="MBM2416845.1"/>
    </source>
</evidence>
<dbReference type="PROSITE" id="PS51078">
    <property type="entry name" value="ICLR_ED"/>
    <property type="match status" value="1"/>
</dbReference>